<feature type="domain" description="SH2" evidence="14">
    <location>
        <begin position="123"/>
        <end position="213"/>
    </location>
</feature>
<dbReference type="PANTHER" id="PTHR24418">
    <property type="entry name" value="TYROSINE-PROTEIN KINASE"/>
    <property type="match status" value="1"/>
</dbReference>
<dbReference type="SUPFAM" id="SSF50044">
    <property type="entry name" value="SH3-domain"/>
    <property type="match status" value="1"/>
</dbReference>
<feature type="region of interest" description="Disordered" evidence="13">
    <location>
        <begin position="498"/>
        <end position="893"/>
    </location>
</feature>
<dbReference type="CDD" id="cd09935">
    <property type="entry name" value="SH2_ABL"/>
    <property type="match status" value="1"/>
</dbReference>
<dbReference type="SUPFAM" id="SSF55550">
    <property type="entry name" value="SH2 domain"/>
    <property type="match status" value="1"/>
</dbReference>
<evidence type="ECO:0000256" key="3">
    <source>
        <dbReference type="ARBA" id="ARBA00022741"/>
    </source>
</evidence>
<proteinExistence type="inferred from homology"/>
<dbReference type="FunCoup" id="A0A7M7HCA3">
    <property type="interactions" value="1231"/>
</dbReference>
<reference evidence="17" key="2">
    <citation type="submission" date="2021-01" db="UniProtKB">
        <authorList>
            <consortium name="EnsemblMetazoa"/>
        </authorList>
    </citation>
    <scope>IDENTIFICATION</scope>
</reference>
<dbReference type="Gene3D" id="1.10.510.10">
    <property type="entry name" value="Transferase(Phosphotransferase) domain 1"/>
    <property type="match status" value="1"/>
</dbReference>
<dbReference type="EC" id="2.7.10.2" evidence="12"/>
<evidence type="ECO:0000313" key="18">
    <source>
        <dbReference type="Proteomes" id="UP000007110"/>
    </source>
</evidence>
<dbReference type="OrthoDB" id="98077at2759"/>
<evidence type="ECO:0000256" key="2">
    <source>
        <dbReference type="ARBA" id="ARBA00022679"/>
    </source>
</evidence>
<feature type="domain" description="Protein kinase" evidence="16">
    <location>
        <begin position="238"/>
        <end position="493"/>
    </location>
</feature>
<evidence type="ECO:0000259" key="14">
    <source>
        <dbReference type="PROSITE" id="PS50001"/>
    </source>
</evidence>
<dbReference type="SMART" id="SM00326">
    <property type="entry name" value="SH3"/>
    <property type="match status" value="1"/>
</dbReference>
<dbReference type="Pfam" id="PF07714">
    <property type="entry name" value="PK_Tyr_Ser-Thr"/>
    <property type="match status" value="1"/>
</dbReference>
<evidence type="ECO:0000256" key="6">
    <source>
        <dbReference type="ARBA" id="ARBA00022999"/>
    </source>
</evidence>
<dbReference type="InterPro" id="IPR000719">
    <property type="entry name" value="Prot_kinase_dom"/>
</dbReference>
<dbReference type="GO" id="GO:0004715">
    <property type="term" value="F:non-membrane spanning protein tyrosine kinase activity"/>
    <property type="evidence" value="ECO:0007669"/>
    <property type="project" value="UniProtKB-EC"/>
</dbReference>
<dbReference type="OMA" id="YHYRISS"/>
<dbReference type="InterPro" id="IPR011009">
    <property type="entry name" value="Kinase-like_dom_sf"/>
</dbReference>
<dbReference type="GO" id="GO:0007154">
    <property type="term" value="P:cell communication"/>
    <property type="evidence" value="ECO:0007669"/>
    <property type="project" value="UniProtKB-ARBA"/>
</dbReference>
<dbReference type="Pfam" id="PF00018">
    <property type="entry name" value="SH3_1"/>
    <property type="match status" value="1"/>
</dbReference>
<dbReference type="InterPro" id="IPR050198">
    <property type="entry name" value="Non-receptor_tyrosine_kinases"/>
</dbReference>
<dbReference type="PROSITE" id="PS50001">
    <property type="entry name" value="SH2"/>
    <property type="match status" value="1"/>
</dbReference>
<comment type="similarity">
    <text evidence="12">Belongs to the protein kinase superfamily. Tyr protein kinase family.</text>
</comment>
<evidence type="ECO:0000259" key="16">
    <source>
        <dbReference type="PROSITE" id="PS50011"/>
    </source>
</evidence>
<feature type="compositionally biased region" description="Basic and acidic residues" evidence="13">
    <location>
        <begin position="704"/>
        <end position="716"/>
    </location>
</feature>
<evidence type="ECO:0000256" key="10">
    <source>
        <dbReference type="PROSITE-ProRule" id="PRU00192"/>
    </source>
</evidence>
<dbReference type="SUPFAM" id="SSF56112">
    <property type="entry name" value="Protein kinase-like (PK-like)"/>
    <property type="match status" value="1"/>
</dbReference>
<evidence type="ECO:0000256" key="11">
    <source>
        <dbReference type="PROSITE-ProRule" id="PRU10141"/>
    </source>
</evidence>
<name>A0A7M7HCA3_STRPU</name>
<keyword evidence="5 11" id="KW-0067">ATP-binding</keyword>
<feature type="domain" description="SH3" evidence="15">
    <location>
        <begin position="55"/>
        <end position="117"/>
    </location>
</feature>
<feature type="compositionally biased region" description="Basic and acidic residues" evidence="13">
    <location>
        <begin position="741"/>
        <end position="751"/>
    </location>
</feature>
<dbReference type="InterPro" id="IPR000980">
    <property type="entry name" value="SH2"/>
</dbReference>
<reference evidence="18" key="1">
    <citation type="submission" date="2015-02" db="EMBL/GenBank/DDBJ databases">
        <title>Genome sequencing for Strongylocentrotus purpuratus.</title>
        <authorList>
            <person name="Murali S."/>
            <person name="Liu Y."/>
            <person name="Vee V."/>
            <person name="English A."/>
            <person name="Wang M."/>
            <person name="Skinner E."/>
            <person name="Han Y."/>
            <person name="Muzny D.M."/>
            <person name="Worley K.C."/>
            <person name="Gibbs R.A."/>
        </authorList>
    </citation>
    <scope>NUCLEOTIDE SEQUENCE</scope>
</reference>
<feature type="compositionally biased region" description="Low complexity" evidence="13">
    <location>
        <begin position="721"/>
        <end position="734"/>
    </location>
</feature>
<dbReference type="InterPro" id="IPR035837">
    <property type="entry name" value="ABL_SH2"/>
</dbReference>
<keyword evidence="3 11" id="KW-0547">Nucleotide-binding</keyword>
<dbReference type="GO" id="GO:0005886">
    <property type="term" value="C:plasma membrane"/>
    <property type="evidence" value="ECO:0000318"/>
    <property type="project" value="GO_Central"/>
</dbReference>
<dbReference type="PROSITE" id="PS50002">
    <property type="entry name" value="SH3"/>
    <property type="match status" value="1"/>
</dbReference>
<dbReference type="GO" id="GO:0005524">
    <property type="term" value="F:ATP binding"/>
    <property type="evidence" value="ECO:0007669"/>
    <property type="project" value="UniProtKB-UniRule"/>
</dbReference>
<dbReference type="Pfam" id="PF00017">
    <property type="entry name" value="SH2"/>
    <property type="match status" value="1"/>
</dbReference>
<dbReference type="PROSITE" id="PS50011">
    <property type="entry name" value="PROTEIN_KINASE_DOM"/>
    <property type="match status" value="1"/>
</dbReference>
<evidence type="ECO:0000313" key="17">
    <source>
        <dbReference type="EnsemblMetazoa" id="XP_011662077"/>
    </source>
</evidence>
<feature type="compositionally biased region" description="Basic and acidic residues" evidence="13">
    <location>
        <begin position="578"/>
        <end position="602"/>
    </location>
</feature>
<feature type="compositionally biased region" description="Low complexity" evidence="13">
    <location>
        <begin position="805"/>
        <end position="826"/>
    </location>
</feature>
<evidence type="ECO:0000256" key="5">
    <source>
        <dbReference type="ARBA" id="ARBA00022840"/>
    </source>
</evidence>
<dbReference type="PROSITE" id="PS00109">
    <property type="entry name" value="PROTEIN_KINASE_TYR"/>
    <property type="match status" value="1"/>
</dbReference>
<dbReference type="InterPro" id="IPR017441">
    <property type="entry name" value="Protein_kinase_ATP_BS"/>
</dbReference>
<dbReference type="EnsemblMetazoa" id="XM_011663775">
    <property type="protein sequence ID" value="XP_011662077"/>
    <property type="gene ID" value="LOC373187"/>
</dbReference>
<evidence type="ECO:0000259" key="15">
    <source>
        <dbReference type="PROSITE" id="PS50002"/>
    </source>
</evidence>
<feature type="compositionally biased region" description="Basic and acidic residues" evidence="13">
    <location>
        <begin position="785"/>
        <end position="794"/>
    </location>
</feature>
<comment type="catalytic activity">
    <reaction evidence="8 12">
        <text>L-tyrosyl-[protein] + ATP = O-phospho-L-tyrosyl-[protein] + ADP + H(+)</text>
        <dbReference type="Rhea" id="RHEA:10596"/>
        <dbReference type="Rhea" id="RHEA-COMP:10136"/>
        <dbReference type="Rhea" id="RHEA-COMP:20101"/>
        <dbReference type="ChEBI" id="CHEBI:15378"/>
        <dbReference type="ChEBI" id="CHEBI:30616"/>
        <dbReference type="ChEBI" id="CHEBI:46858"/>
        <dbReference type="ChEBI" id="CHEBI:61978"/>
        <dbReference type="ChEBI" id="CHEBI:456216"/>
        <dbReference type="EC" id="2.7.10.2"/>
    </reaction>
</comment>
<evidence type="ECO:0000256" key="12">
    <source>
        <dbReference type="RuleBase" id="RU362096"/>
    </source>
</evidence>
<feature type="binding site" evidence="11">
    <location>
        <position position="267"/>
    </location>
    <ligand>
        <name>ATP</name>
        <dbReference type="ChEBI" id="CHEBI:30616"/>
    </ligand>
</feature>
<dbReference type="KEGG" id="spu:373187"/>
<dbReference type="PRINTS" id="PR00401">
    <property type="entry name" value="SH2DOMAIN"/>
</dbReference>
<evidence type="ECO:0000256" key="13">
    <source>
        <dbReference type="SAM" id="MobiDB-lite"/>
    </source>
</evidence>
<dbReference type="InParanoid" id="A0A7M7HCA3"/>
<dbReference type="PROSITE" id="PS00107">
    <property type="entry name" value="PROTEIN_KINASE_ATP"/>
    <property type="match status" value="1"/>
</dbReference>
<evidence type="ECO:0000256" key="8">
    <source>
        <dbReference type="ARBA" id="ARBA00051245"/>
    </source>
</evidence>
<dbReference type="InterPro" id="IPR015015">
    <property type="entry name" value="F-actin-binding"/>
</dbReference>
<dbReference type="InterPro" id="IPR036028">
    <property type="entry name" value="SH3-like_dom_sf"/>
</dbReference>
<dbReference type="InterPro" id="IPR001452">
    <property type="entry name" value="SH3_domain"/>
</dbReference>
<dbReference type="Pfam" id="PF08919">
    <property type="entry name" value="F_actin_bind"/>
    <property type="match status" value="1"/>
</dbReference>
<feature type="compositionally biased region" description="Polar residues" evidence="13">
    <location>
        <begin position="19"/>
        <end position="36"/>
    </location>
</feature>
<dbReference type="CDD" id="cd05052">
    <property type="entry name" value="PTKc_Abl"/>
    <property type="match status" value="1"/>
</dbReference>
<evidence type="ECO:0000256" key="7">
    <source>
        <dbReference type="ARBA" id="ARBA00023137"/>
    </source>
</evidence>
<dbReference type="Gene3D" id="2.30.30.40">
    <property type="entry name" value="SH3 Domains"/>
    <property type="match status" value="1"/>
</dbReference>
<dbReference type="InterPro" id="IPR036860">
    <property type="entry name" value="SH2_dom_sf"/>
</dbReference>
<keyword evidence="2 12" id="KW-0808">Transferase</keyword>
<dbReference type="FunFam" id="1.10.510.10:FF:000554">
    <property type="entry name" value="Predicted protein"/>
    <property type="match status" value="1"/>
</dbReference>
<dbReference type="CDD" id="cd11850">
    <property type="entry name" value="SH3_Abl"/>
    <property type="match status" value="1"/>
</dbReference>
<dbReference type="GeneID" id="373187"/>
<sequence length="999" mass="111658">MVICEFCAKQQKRRRDNFPSDTIQSRPLPSTPTHATSPDIAGWNSTEDVCGGDEHDPDLFVVLYDFNGGVENQLTVRKGDHVRILGYNKGGEWCEAKKLKNGKTGWVPVTYVTPFNSLEKHSWYHGPISRNAAEYLLSSGIDGSFLVRDSESSPGHRSISLRFDGRVYHYRISSGSDGKVFVTTESKFSTIAELVHHHCKQSDGLITTLRYPAAKMQKPIIYGVSPLPDEWEIERTDISMKNKLGGGQYGEVYEAIWKKHNKIVAVKTLREENMRVDEFLREAAVMKNVKHPNLVQLLGVCTREPPFYIVTEFMPYGNLLEYLRDNDETSLPAVTLLYMATQVAFGMSYLEKNSFIHRDLAARNCLLGEHHLLKVADFGLARMVQGEIYTAQAGAKFPIKWTAPESLAYYKFSSKSDVWAFGILLWEIATYGCSPYPGVDLQHVYGKLEQGYRMERPEGCPTDVYKLMHKCWEWRHTDRPSFTEIHEEMNNMFQNSSISEEVEKSLHRRGKDPPTLPAKKKSVRRGQPTNDVEPPPRSKETHPIVDAVKTSTPPASPEVSRKKPPFLIKNLRKKDAPKKKEPEKRNSFPADDDLKHHMDHKNSPSYQKENGVPKMLGDILGPEFNRVPPGTSRNGDGGSEGHDSVNPGFGHRTALRPPGSGGGDGKKSKPSRIAKEKKPSPEDIIDASESFPIPGSPTSPMLDRTNKNPVVREDNGHVVGKPALKPLPAKPSKPTHWPENGGHDNSKEPLGKTKSLPFYNPEHGDLVESPDNDSFKELPTSPTGRSRDKRKDIVRPSVPPPAPPARLVSPVESPTTPSPRGSPSRSFVNSKPQIMGAKPVIKGPKPVITSPKPEITIPKSSHNVNPSVKLRADKRGSVRKRGISPIKNDSSVGQGGKAEVLQMAEMLYAQTNMLVQNGEYSKYSSELCSELDNFFKQCTRHVDSVMVKARFSFREILNSLESNTTLLRVRWSSASSSELERIIKDLHANVYVIRGIVQR</sequence>
<organism evidence="17 18">
    <name type="scientific">Strongylocentrotus purpuratus</name>
    <name type="common">Purple sea urchin</name>
    <dbReference type="NCBI Taxonomy" id="7668"/>
    <lineage>
        <taxon>Eukaryota</taxon>
        <taxon>Metazoa</taxon>
        <taxon>Echinodermata</taxon>
        <taxon>Eleutherozoa</taxon>
        <taxon>Echinozoa</taxon>
        <taxon>Echinoidea</taxon>
        <taxon>Euechinoidea</taxon>
        <taxon>Echinacea</taxon>
        <taxon>Camarodonta</taxon>
        <taxon>Echinidea</taxon>
        <taxon>Strongylocentrotidae</taxon>
        <taxon>Strongylocentrotus</taxon>
    </lineage>
</organism>
<feature type="region of interest" description="Disordered" evidence="13">
    <location>
        <begin position="15"/>
        <end position="48"/>
    </location>
</feature>
<dbReference type="SMART" id="SM00219">
    <property type="entry name" value="TyrKc"/>
    <property type="match status" value="1"/>
</dbReference>
<protein>
    <recommendedName>
        <fullName evidence="12">Tyrosine-protein kinase</fullName>
        <ecNumber evidence="12">2.7.10.2</ecNumber>
    </recommendedName>
</protein>
<dbReference type="Gene3D" id="3.30.200.20">
    <property type="entry name" value="Phosphorylase Kinase, domain 1"/>
    <property type="match status" value="1"/>
</dbReference>
<dbReference type="AlphaFoldDB" id="A0A7M7HCA3"/>
<dbReference type="PRINTS" id="PR00109">
    <property type="entry name" value="TYRKINASE"/>
</dbReference>
<dbReference type="SMART" id="SM00252">
    <property type="entry name" value="SH2"/>
    <property type="match status" value="1"/>
</dbReference>
<accession>A0A7M7HCA3</accession>
<keyword evidence="6 9" id="KW-0727">SH2 domain</keyword>
<dbReference type="FunFam" id="3.30.505.10:FF:000004">
    <property type="entry name" value="Tyrosine-protein kinase"/>
    <property type="match status" value="1"/>
</dbReference>
<dbReference type="GO" id="GO:0023052">
    <property type="term" value="P:signaling"/>
    <property type="evidence" value="ECO:0007669"/>
    <property type="project" value="UniProtKB-ARBA"/>
</dbReference>
<evidence type="ECO:0000256" key="9">
    <source>
        <dbReference type="PROSITE-ProRule" id="PRU00191"/>
    </source>
</evidence>
<evidence type="ECO:0000256" key="4">
    <source>
        <dbReference type="ARBA" id="ARBA00022777"/>
    </source>
</evidence>
<evidence type="ECO:0000256" key="1">
    <source>
        <dbReference type="ARBA" id="ARBA00022443"/>
    </source>
</evidence>
<dbReference type="RefSeq" id="XP_011662077.1">
    <property type="nucleotide sequence ID" value="XM_011663775.2"/>
</dbReference>
<keyword evidence="4 12" id="KW-0418">Kinase</keyword>
<keyword evidence="7 12" id="KW-0829">Tyrosine-protein kinase</keyword>
<keyword evidence="1 10" id="KW-0728">SH3 domain</keyword>
<dbReference type="Gene3D" id="1.20.120.330">
    <property type="entry name" value="Nucleotidyltransferases domain 2"/>
    <property type="match status" value="1"/>
</dbReference>
<feature type="compositionally biased region" description="Basic and acidic residues" evidence="13">
    <location>
        <begin position="534"/>
        <end position="543"/>
    </location>
</feature>
<dbReference type="FunFam" id="3.30.200.20:FF:000037">
    <property type="entry name" value="Tyrosine-protein kinase"/>
    <property type="match status" value="1"/>
</dbReference>
<dbReference type="GO" id="GO:0004713">
    <property type="term" value="F:protein tyrosine kinase activity"/>
    <property type="evidence" value="ECO:0000318"/>
    <property type="project" value="GO_Central"/>
</dbReference>
<dbReference type="InterPro" id="IPR020635">
    <property type="entry name" value="Tyr_kinase_cat_dom"/>
</dbReference>
<dbReference type="InterPro" id="IPR001245">
    <property type="entry name" value="Ser-Thr/Tyr_kinase_cat_dom"/>
</dbReference>
<dbReference type="InterPro" id="IPR008266">
    <property type="entry name" value="Tyr_kinase_AS"/>
</dbReference>
<dbReference type="FunFam" id="2.30.30.40:FF:000010">
    <property type="entry name" value="Tyrosine-protein kinase"/>
    <property type="match status" value="1"/>
</dbReference>
<dbReference type="Gene3D" id="3.30.505.10">
    <property type="entry name" value="SH2 domain"/>
    <property type="match status" value="1"/>
</dbReference>
<keyword evidence="18" id="KW-1185">Reference proteome</keyword>
<dbReference type="Proteomes" id="UP000007110">
    <property type="component" value="Unassembled WGS sequence"/>
</dbReference>